<gene>
    <name evidence="4" type="ORF">CDV28_11532</name>
</gene>
<dbReference type="InterPro" id="IPR024654">
    <property type="entry name" value="Calcineurin-like_PHP_lpxH"/>
</dbReference>
<dbReference type="GO" id="GO:0016787">
    <property type="term" value="F:hydrolase activity"/>
    <property type="evidence" value="ECO:0007669"/>
    <property type="project" value="UniProtKB-UniRule"/>
</dbReference>
<dbReference type="InterPro" id="IPR029052">
    <property type="entry name" value="Metallo-depent_PP-like"/>
</dbReference>
<evidence type="ECO:0000313" key="4">
    <source>
        <dbReference type="EMBL" id="TAA74897.1"/>
    </source>
</evidence>
<reference evidence="4" key="1">
    <citation type="submission" date="2017-07" db="EMBL/GenBank/DDBJ databases">
        <title>The cable genome - Insights into the physiology and evolution of filamentous bacteria capable of sulfide oxidation via long distance electron transfer.</title>
        <authorList>
            <person name="Thorup C."/>
            <person name="Bjerg J.T."/>
            <person name="Schreiber L."/>
            <person name="Nielsen L.P."/>
            <person name="Kjeldsen K.U."/>
            <person name="Boesen T."/>
            <person name="Boggild A."/>
            <person name="Meysman F."/>
            <person name="Geelhoed J."/>
            <person name="Schramm A."/>
        </authorList>
    </citation>
    <scope>NUCLEOTIDE SEQUENCE [LARGE SCALE GENOMIC DNA]</scope>
    <source>
        <strain evidence="4">GS</strain>
    </source>
</reference>
<evidence type="ECO:0000256" key="2">
    <source>
        <dbReference type="RuleBase" id="RU362039"/>
    </source>
</evidence>
<accession>A0A521G1K4</accession>
<comment type="caution">
    <text evidence="4">The sequence shown here is derived from an EMBL/GenBank/DDBJ whole genome shotgun (WGS) entry which is preliminary data.</text>
</comment>
<dbReference type="SUPFAM" id="SSF56300">
    <property type="entry name" value="Metallo-dependent phosphatases"/>
    <property type="match status" value="1"/>
</dbReference>
<evidence type="ECO:0000259" key="3">
    <source>
        <dbReference type="Pfam" id="PF12850"/>
    </source>
</evidence>
<dbReference type="AlphaFoldDB" id="A0A521G1K4"/>
<dbReference type="Gene3D" id="3.60.21.10">
    <property type="match status" value="1"/>
</dbReference>
<dbReference type="GO" id="GO:0046872">
    <property type="term" value="F:metal ion binding"/>
    <property type="evidence" value="ECO:0007669"/>
    <property type="project" value="UniProtKB-KW"/>
</dbReference>
<evidence type="ECO:0000256" key="1">
    <source>
        <dbReference type="ARBA" id="ARBA00008950"/>
    </source>
</evidence>
<protein>
    <recommendedName>
        <fullName evidence="2">Phosphoesterase</fullName>
        <ecNumber evidence="2">3.1.4.-</ecNumber>
    </recommendedName>
</protein>
<feature type="domain" description="Calcineurin-like phosphoesterase" evidence="3">
    <location>
        <begin position="3"/>
        <end position="153"/>
    </location>
</feature>
<dbReference type="EC" id="3.1.4.-" evidence="2"/>
<keyword evidence="2" id="KW-0479">Metal-binding</keyword>
<dbReference type="InterPro" id="IPR000979">
    <property type="entry name" value="Phosphodiesterase_MJ0936/Vps29"/>
</dbReference>
<evidence type="ECO:0000313" key="5">
    <source>
        <dbReference type="Proteomes" id="UP000316238"/>
    </source>
</evidence>
<sequence>MIKAGILSDTHLTRVSVDFLDAVRRCFADCHVVIHAGDVVDVFTLDVFRDKTVYAVHGNCCNLSTQAALPQQLEFELGGFAFGLTHGNQFGRQGKEIESGLLAHFSQAACLIYGHTHKAVCHRAEGKLIINPGSFQMNCRYGNLCTYATLEIGKELRGAIHEFPAR</sequence>
<dbReference type="Pfam" id="PF12850">
    <property type="entry name" value="Metallophos_2"/>
    <property type="match status" value="1"/>
</dbReference>
<dbReference type="Proteomes" id="UP000316238">
    <property type="component" value="Unassembled WGS sequence"/>
</dbReference>
<comment type="similarity">
    <text evidence="1 2">Belongs to the metallophosphoesterase superfamily. YfcE family.</text>
</comment>
<name>A0A521G1K4_9BACT</name>
<dbReference type="EMBL" id="NQJD01000015">
    <property type="protein sequence ID" value="TAA74897.1"/>
    <property type="molecule type" value="Genomic_DNA"/>
</dbReference>
<comment type="cofactor">
    <cofactor evidence="2">
        <name>a divalent metal cation</name>
        <dbReference type="ChEBI" id="CHEBI:60240"/>
    </cofactor>
</comment>
<dbReference type="NCBIfam" id="TIGR00040">
    <property type="entry name" value="yfcE"/>
    <property type="match status" value="1"/>
</dbReference>
<proteinExistence type="inferred from homology"/>
<dbReference type="PANTHER" id="PTHR11124">
    <property type="entry name" value="VACUOLAR SORTING PROTEIN VPS29"/>
    <property type="match status" value="1"/>
</dbReference>
<keyword evidence="5" id="KW-1185">Reference proteome</keyword>
<organism evidence="4 5">
    <name type="scientific">Candidatus Electronema aureum</name>
    <dbReference type="NCBI Taxonomy" id="2005002"/>
    <lineage>
        <taxon>Bacteria</taxon>
        <taxon>Pseudomonadati</taxon>
        <taxon>Thermodesulfobacteriota</taxon>
        <taxon>Desulfobulbia</taxon>
        <taxon>Desulfobulbales</taxon>
        <taxon>Desulfobulbaceae</taxon>
        <taxon>Candidatus Electronema</taxon>
    </lineage>
</organism>